<protein>
    <submittedName>
        <fullName evidence="1">Uncharacterized protein</fullName>
    </submittedName>
</protein>
<feature type="non-terminal residue" evidence="1">
    <location>
        <position position="1"/>
    </location>
</feature>
<organism evidence="1 2">
    <name type="scientific">Cirrhinus mrigala</name>
    <name type="common">Mrigala</name>
    <dbReference type="NCBI Taxonomy" id="683832"/>
    <lineage>
        <taxon>Eukaryota</taxon>
        <taxon>Metazoa</taxon>
        <taxon>Chordata</taxon>
        <taxon>Craniata</taxon>
        <taxon>Vertebrata</taxon>
        <taxon>Euteleostomi</taxon>
        <taxon>Actinopterygii</taxon>
        <taxon>Neopterygii</taxon>
        <taxon>Teleostei</taxon>
        <taxon>Ostariophysi</taxon>
        <taxon>Cypriniformes</taxon>
        <taxon>Cyprinidae</taxon>
        <taxon>Labeoninae</taxon>
        <taxon>Labeonini</taxon>
        <taxon>Cirrhinus</taxon>
    </lineage>
</organism>
<dbReference type="EMBL" id="JAMKFB020000016">
    <property type="protein sequence ID" value="KAL0173193.1"/>
    <property type="molecule type" value="Genomic_DNA"/>
</dbReference>
<evidence type="ECO:0000313" key="2">
    <source>
        <dbReference type="Proteomes" id="UP001529510"/>
    </source>
</evidence>
<keyword evidence="2" id="KW-1185">Reference proteome</keyword>
<accession>A0ABD0PIW7</accession>
<sequence length="53" mass="5553">VDGRDSGEVLSAYTCSPEAVFGAAYVSVLPSHRLLHGSSALKTALLRALRPGR</sequence>
<reference evidence="1 2" key="1">
    <citation type="submission" date="2024-05" db="EMBL/GenBank/DDBJ databases">
        <title>Genome sequencing and assembly of Indian major carp, Cirrhinus mrigala (Hamilton, 1822).</title>
        <authorList>
            <person name="Mohindra V."/>
            <person name="Chowdhury L.M."/>
            <person name="Lal K."/>
            <person name="Jena J.K."/>
        </authorList>
    </citation>
    <scope>NUCLEOTIDE SEQUENCE [LARGE SCALE GENOMIC DNA]</scope>
    <source>
        <strain evidence="1">CM1030</strain>
        <tissue evidence="1">Blood</tissue>
    </source>
</reference>
<gene>
    <name evidence="1" type="ORF">M9458_033504</name>
</gene>
<evidence type="ECO:0000313" key="1">
    <source>
        <dbReference type="EMBL" id="KAL0173193.1"/>
    </source>
</evidence>
<dbReference type="Proteomes" id="UP001529510">
    <property type="component" value="Unassembled WGS sequence"/>
</dbReference>
<comment type="caution">
    <text evidence="1">The sequence shown here is derived from an EMBL/GenBank/DDBJ whole genome shotgun (WGS) entry which is preliminary data.</text>
</comment>
<feature type="non-terminal residue" evidence="1">
    <location>
        <position position="53"/>
    </location>
</feature>
<name>A0ABD0PIW7_CIRMR</name>
<proteinExistence type="predicted"/>
<dbReference type="AlphaFoldDB" id="A0ABD0PIW7"/>